<dbReference type="PANTHER" id="PTHR12304">
    <property type="entry name" value="INOSINE-URIDINE PREFERRING NUCLEOSIDE HYDROLASE"/>
    <property type="match status" value="1"/>
</dbReference>
<dbReference type="Pfam" id="PF01156">
    <property type="entry name" value="IU_nuc_hydro"/>
    <property type="match status" value="1"/>
</dbReference>
<dbReference type="SUPFAM" id="SSF53590">
    <property type="entry name" value="Nucleoside hydrolase"/>
    <property type="match status" value="1"/>
</dbReference>
<keyword evidence="6" id="KW-1185">Reference proteome</keyword>
<evidence type="ECO:0000259" key="4">
    <source>
        <dbReference type="Pfam" id="PF01156"/>
    </source>
</evidence>
<evidence type="ECO:0000313" key="6">
    <source>
        <dbReference type="Proteomes" id="UP000011682"/>
    </source>
</evidence>
<dbReference type="EMBL" id="ANAH02000001">
    <property type="protein sequence ID" value="EPX64859.1"/>
    <property type="molecule type" value="Genomic_DNA"/>
</dbReference>
<accession>S9QU49</accession>
<sequence length="346" mass="37290">MTPPSPLFRWSAVLLSLSLAACRPSGAPVDRRTPVVIDTDMGSDDAMAIAFLLRRPDVEVKAITVTGAGLAHCEPGVRNALRLLALANHPDIPVACGRTTPLQGSHAYPDDWRQQADILNGVPLPEPRFSASASTAVQVLTSALEGSERKVTVLALGNLTNLAEALQARPSLAERVEQLYVMGGAVTVPGNVGDSPGVNPPNPYAEWNIYVDPEAAARVFETVPAMLVPLDATNHVQVTEEFLQRFEKDRQTAEADFVYRLLASDPDYVRSGTYFFWDPLAAASLAVEGIVTFEPKKVRVVVEEGESSGRTQEAETGHTVRAGVSADRQKFESAFLDTLNGRVHVP</sequence>
<protein>
    <submittedName>
        <fullName evidence="5">Inosine/uridine-preferring nucleoside hydrolase</fullName>
    </submittedName>
</protein>
<keyword evidence="2" id="KW-0326">Glycosidase</keyword>
<evidence type="ECO:0000256" key="3">
    <source>
        <dbReference type="SAM" id="SignalP"/>
    </source>
</evidence>
<dbReference type="InterPro" id="IPR023186">
    <property type="entry name" value="IUNH"/>
</dbReference>
<reference evidence="5" key="1">
    <citation type="submission" date="2013-05" db="EMBL/GenBank/DDBJ databases">
        <title>Genome assembly of Cystobacter fuscus DSM 2262.</title>
        <authorList>
            <person name="Sharma G."/>
            <person name="Khatri I."/>
            <person name="Kaur C."/>
            <person name="Mayilraj S."/>
            <person name="Subramanian S."/>
        </authorList>
    </citation>
    <scope>NUCLEOTIDE SEQUENCE [LARGE SCALE GENOMIC DNA]</scope>
    <source>
        <strain evidence="5">DSM 2262</strain>
    </source>
</reference>
<proteinExistence type="predicted"/>
<dbReference type="PANTHER" id="PTHR12304:SF46">
    <property type="entry name" value="INOSINE-ADENOSINE-GUANOSINE-NUCLEOSIDE HYDROLASE"/>
    <property type="match status" value="1"/>
</dbReference>
<keyword evidence="3" id="KW-0732">Signal</keyword>
<keyword evidence="1 5" id="KW-0378">Hydrolase</keyword>
<dbReference type="GO" id="GO:0008477">
    <property type="term" value="F:purine nucleosidase activity"/>
    <property type="evidence" value="ECO:0007669"/>
    <property type="project" value="TreeGrafter"/>
</dbReference>
<dbReference type="RefSeq" id="WP_002622115.1">
    <property type="nucleotide sequence ID" value="NZ_ANAH02000001.1"/>
</dbReference>
<dbReference type="AlphaFoldDB" id="S9QU49"/>
<dbReference type="OrthoDB" id="9797882at2"/>
<dbReference type="Proteomes" id="UP000011682">
    <property type="component" value="Unassembled WGS sequence"/>
</dbReference>
<gene>
    <name evidence="5" type="ORF">D187_000281</name>
</gene>
<feature type="domain" description="Inosine/uridine-preferring nucleoside hydrolase" evidence="4">
    <location>
        <begin position="35"/>
        <end position="332"/>
    </location>
</feature>
<name>S9QU49_CYSF2</name>
<dbReference type="GO" id="GO:0005829">
    <property type="term" value="C:cytosol"/>
    <property type="evidence" value="ECO:0007669"/>
    <property type="project" value="TreeGrafter"/>
</dbReference>
<comment type="caution">
    <text evidence="5">The sequence shown here is derived from an EMBL/GenBank/DDBJ whole genome shotgun (WGS) entry which is preliminary data.</text>
</comment>
<feature type="chain" id="PRO_5004555328" evidence="3">
    <location>
        <begin position="28"/>
        <end position="346"/>
    </location>
</feature>
<dbReference type="eggNOG" id="COG1957">
    <property type="taxonomic scope" value="Bacteria"/>
</dbReference>
<evidence type="ECO:0000313" key="5">
    <source>
        <dbReference type="EMBL" id="EPX64859.1"/>
    </source>
</evidence>
<organism evidence="5 6">
    <name type="scientific">Cystobacter fuscus (strain ATCC 25194 / DSM 2262 / NBRC 100088 / M29)</name>
    <dbReference type="NCBI Taxonomy" id="1242864"/>
    <lineage>
        <taxon>Bacteria</taxon>
        <taxon>Pseudomonadati</taxon>
        <taxon>Myxococcota</taxon>
        <taxon>Myxococcia</taxon>
        <taxon>Myxococcales</taxon>
        <taxon>Cystobacterineae</taxon>
        <taxon>Archangiaceae</taxon>
        <taxon>Cystobacter</taxon>
    </lineage>
</organism>
<dbReference type="Gene3D" id="3.90.245.10">
    <property type="entry name" value="Ribonucleoside hydrolase-like"/>
    <property type="match status" value="1"/>
</dbReference>
<evidence type="ECO:0000256" key="1">
    <source>
        <dbReference type="ARBA" id="ARBA00022801"/>
    </source>
</evidence>
<dbReference type="GO" id="GO:0006152">
    <property type="term" value="P:purine nucleoside catabolic process"/>
    <property type="evidence" value="ECO:0007669"/>
    <property type="project" value="TreeGrafter"/>
</dbReference>
<dbReference type="InterPro" id="IPR036452">
    <property type="entry name" value="Ribo_hydro-like"/>
</dbReference>
<evidence type="ECO:0000256" key="2">
    <source>
        <dbReference type="ARBA" id="ARBA00023295"/>
    </source>
</evidence>
<feature type="signal peptide" evidence="3">
    <location>
        <begin position="1"/>
        <end position="27"/>
    </location>
</feature>
<dbReference type="InterPro" id="IPR001910">
    <property type="entry name" value="Inosine/uridine_hydrolase_dom"/>
</dbReference>